<feature type="transmembrane region" description="Helical" evidence="2">
    <location>
        <begin position="6"/>
        <end position="37"/>
    </location>
</feature>
<feature type="region of interest" description="Disordered" evidence="1">
    <location>
        <begin position="104"/>
        <end position="126"/>
    </location>
</feature>
<keyword evidence="2" id="KW-0472">Membrane</keyword>
<feature type="compositionally biased region" description="Polar residues" evidence="1">
    <location>
        <begin position="104"/>
        <end position="122"/>
    </location>
</feature>
<proteinExistence type="predicted"/>
<organism evidence="3 4">
    <name type="scientific">Liparis tanakae</name>
    <name type="common">Tanaka's snailfish</name>
    <dbReference type="NCBI Taxonomy" id="230148"/>
    <lineage>
        <taxon>Eukaryota</taxon>
        <taxon>Metazoa</taxon>
        <taxon>Chordata</taxon>
        <taxon>Craniata</taxon>
        <taxon>Vertebrata</taxon>
        <taxon>Euteleostomi</taxon>
        <taxon>Actinopterygii</taxon>
        <taxon>Neopterygii</taxon>
        <taxon>Teleostei</taxon>
        <taxon>Neoteleostei</taxon>
        <taxon>Acanthomorphata</taxon>
        <taxon>Eupercaria</taxon>
        <taxon>Perciformes</taxon>
        <taxon>Cottioidei</taxon>
        <taxon>Cottales</taxon>
        <taxon>Liparidae</taxon>
        <taxon>Liparis</taxon>
    </lineage>
</organism>
<dbReference type="AlphaFoldDB" id="A0A4Z2JEV3"/>
<evidence type="ECO:0000313" key="3">
    <source>
        <dbReference type="EMBL" id="TNN88776.1"/>
    </source>
</evidence>
<dbReference type="Proteomes" id="UP000314294">
    <property type="component" value="Unassembled WGS sequence"/>
</dbReference>
<reference evidence="3 4" key="1">
    <citation type="submission" date="2019-03" db="EMBL/GenBank/DDBJ databases">
        <title>First draft genome of Liparis tanakae, snailfish: a comprehensive survey of snailfish specific genes.</title>
        <authorList>
            <person name="Kim W."/>
            <person name="Song I."/>
            <person name="Jeong J.-H."/>
            <person name="Kim D."/>
            <person name="Kim S."/>
            <person name="Ryu S."/>
            <person name="Song J.Y."/>
            <person name="Lee S.K."/>
        </authorList>
    </citation>
    <scope>NUCLEOTIDE SEQUENCE [LARGE SCALE GENOMIC DNA]</scope>
    <source>
        <tissue evidence="3">Muscle</tissue>
    </source>
</reference>
<evidence type="ECO:0000313" key="4">
    <source>
        <dbReference type="Proteomes" id="UP000314294"/>
    </source>
</evidence>
<keyword evidence="4" id="KW-1185">Reference proteome</keyword>
<accession>A0A4Z2JEV3</accession>
<dbReference type="EMBL" id="SRLO01000004">
    <property type="protein sequence ID" value="TNN88776.1"/>
    <property type="molecule type" value="Genomic_DNA"/>
</dbReference>
<evidence type="ECO:0000256" key="2">
    <source>
        <dbReference type="SAM" id="Phobius"/>
    </source>
</evidence>
<gene>
    <name evidence="3" type="ORF">EYF80_001108</name>
</gene>
<keyword evidence="2" id="KW-1133">Transmembrane helix</keyword>
<evidence type="ECO:0000256" key="1">
    <source>
        <dbReference type="SAM" id="MobiDB-lite"/>
    </source>
</evidence>
<sequence length="234" mass="24616">MVVVIVVIFLMMMVVVVVVVVVVVIVVVVVVVVVGVVELAGVSVTTSLERGSGAGDGGEERGGGSTDWNSAHQFYICHYFYHDSYCGEASDVLHVSRASKKSLENFSPNSTSGLQPPHSQESWGPGRSAGKCSMTPCTIPFPRWMASSCKRCSLIRKASSSPRRFSSQLHAFSLPMEHALATACTTPAAAMAYAKALSLKPAGGKDRIVAGAVPTVSSELVLALVDGNLDSLNC</sequence>
<keyword evidence="2" id="KW-0812">Transmembrane</keyword>
<name>A0A4Z2JEV3_9TELE</name>
<comment type="caution">
    <text evidence="3">The sequence shown here is derived from an EMBL/GenBank/DDBJ whole genome shotgun (WGS) entry which is preliminary data.</text>
</comment>
<protein>
    <submittedName>
        <fullName evidence="3">Uncharacterized protein</fullName>
    </submittedName>
</protein>